<keyword evidence="2" id="KW-0808">Transferase</keyword>
<evidence type="ECO:0000259" key="1">
    <source>
        <dbReference type="Pfam" id="PF13456"/>
    </source>
</evidence>
<dbReference type="PANTHER" id="PTHR48475">
    <property type="entry name" value="RIBONUCLEASE H"/>
    <property type="match status" value="1"/>
</dbReference>
<gene>
    <name evidence="2" type="ORF">Tci_030562</name>
</gene>
<dbReference type="SUPFAM" id="SSF53098">
    <property type="entry name" value="Ribonuclease H-like"/>
    <property type="match status" value="1"/>
</dbReference>
<reference evidence="2" key="1">
    <citation type="journal article" date="2019" name="Sci. Rep.">
        <title>Draft genome of Tanacetum cinerariifolium, the natural source of mosquito coil.</title>
        <authorList>
            <person name="Yamashiro T."/>
            <person name="Shiraishi A."/>
            <person name="Satake H."/>
            <person name="Nakayama K."/>
        </authorList>
    </citation>
    <scope>NUCLEOTIDE SEQUENCE</scope>
</reference>
<evidence type="ECO:0000313" key="2">
    <source>
        <dbReference type="EMBL" id="GEU58584.1"/>
    </source>
</evidence>
<protein>
    <submittedName>
        <fullName evidence="2">Reverse transcriptase domain-containing protein</fullName>
    </submittedName>
</protein>
<organism evidence="2">
    <name type="scientific">Tanacetum cinerariifolium</name>
    <name type="common">Dalmatian daisy</name>
    <name type="synonym">Chrysanthemum cinerariifolium</name>
    <dbReference type="NCBI Taxonomy" id="118510"/>
    <lineage>
        <taxon>Eukaryota</taxon>
        <taxon>Viridiplantae</taxon>
        <taxon>Streptophyta</taxon>
        <taxon>Embryophyta</taxon>
        <taxon>Tracheophyta</taxon>
        <taxon>Spermatophyta</taxon>
        <taxon>Magnoliopsida</taxon>
        <taxon>eudicotyledons</taxon>
        <taxon>Gunneridae</taxon>
        <taxon>Pentapetalae</taxon>
        <taxon>asterids</taxon>
        <taxon>campanulids</taxon>
        <taxon>Asterales</taxon>
        <taxon>Asteraceae</taxon>
        <taxon>Asteroideae</taxon>
        <taxon>Anthemideae</taxon>
        <taxon>Anthemidinae</taxon>
        <taxon>Tanacetum</taxon>
    </lineage>
</organism>
<dbReference type="Gene3D" id="3.30.420.10">
    <property type="entry name" value="Ribonuclease H-like superfamily/Ribonuclease H"/>
    <property type="match status" value="1"/>
</dbReference>
<dbReference type="GO" id="GO:0004523">
    <property type="term" value="F:RNA-DNA hybrid ribonuclease activity"/>
    <property type="evidence" value="ECO:0007669"/>
    <property type="project" value="InterPro"/>
</dbReference>
<dbReference type="CDD" id="cd09279">
    <property type="entry name" value="RNase_HI_like"/>
    <property type="match status" value="1"/>
</dbReference>
<proteinExistence type="predicted"/>
<dbReference type="GO" id="GO:0003964">
    <property type="term" value="F:RNA-directed DNA polymerase activity"/>
    <property type="evidence" value="ECO:0007669"/>
    <property type="project" value="UniProtKB-KW"/>
</dbReference>
<dbReference type="AlphaFoldDB" id="A0A6L2LED8"/>
<dbReference type="InterPro" id="IPR036397">
    <property type="entry name" value="RNaseH_sf"/>
</dbReference>
<name>A0A6L2LED8_TANCI</name>
<feature type="domain" description="RNase H type-1" evidence="1">
    <location>
        <begin position="92"/>
        <end position="182"/>
    </location>
</feature>
<dbReference type="InterPro" id="IPR002156">
    <property type="entry name" value="RNaseH_domain"/>
</dbReference>
<comment type="caution">
    <text evidence="2">The sequence shown here is derived from an EMBL/GenBank/DDBJ whole genome shotgun (WGS) entry which is preliminary data.</text>
</comment>
<dbReference type="GO" id="GO:0003676">
    <property type="term" value="F:nucleic acid binding"/>
    <property type="evidence" value="ECO:0007669"/>
    <property type="project" value="InterPro"/>
</dbReference>
<dbReference type="InterPro" id="IPR012337">
    <property type="entry name" value="RNaseH-like_sf"/>
</dbReference>
<dbReference type="PANTHER" id="PTHR48475:SF2">
    <property type="entry name" value="RIBONUCLEASE H"/>
    <property type="match status" value="1"/>
</dbReference>
<accession>A0A6L2LED8</accession>
<sequence>MYLWGRRRDVPRIQGQHQRNKVCTDKVDAVLSLPAPKCLKDVQNLNGKLASLNRTSHTYNTIRNGRAHCLPGSSKRSRLILTNPKVAEFTYAPRFRFEATNNEAEYEALIAGLRITEEMGVGNLHAYVDSRLVANQVNGTSTKEAYMIRYLKKVRALANSFRMFSIKQVPRRENKKADTLSKIASTSFTHLSKQVLVEKLKEKSINEANKARAVRRKSQRFAVINGVMYKKLFLGPWLRNGDTSFSLTYGTEAVIPAEIGMPTLRKIKVDMVQNDEALEINLDLLEERRERAAIREAKSKAKIENITTKRSVAQALIQETSCTVAMMQAMRKK</sequence>
<keyword evidence="2" id="KW-0548">Nucleotidyltransferase</keyword>
<dbReference type="Pfam" id="PF13456">
    <property type="entry name" value="RVT_3"/>
    <property type="match status" value="1"/>
</dbReference>
<keyword evidence="2" id="KW-0695">RNA-directed DNA polymerase</keyword>
<dbReference type="EMBL" id="BKCJ010004027">
    <property type="protein sequence ID" value="GEU58584.1"/>
    <property type="molecule type" value="Genomic_DNA"/>
</dbReference>